<accession>A0ABR3JEZ5</accession>
<feature type="compositionally biased region" description="Polar residues" evidence="1">
    <location>
        <begin position="164"/>
        <end position="175"/>
    </location>
</feature>
<dbReference type="EMBL" id="JASNQZ010000008">
    <property type="protein sequence ID" value="KAL0954126.1"/>
    <property type="molecule type" value="Genomic_DNA"/>
</dbReference>
<proteinExistence type="predicted"/>
<feature type="compositionally biased region" description="Acidic residues" evidence="1">
    <location>
        <begin position="141"/>
        <end position="161"/>
    </location>
</feature>
<dbReference type="Proteomes" id="UP001556367">
    <property type="component" value="Unassembled WGS sequence"/>
</dbReference>
<keyword evidence="3" id="KW-1185">Reference proteome</keyword>
<feature type="region of interest" description="Disordered" evidence="1">
    <location>
        <begin position="130"/>
        <end position="178"/>
    </location>
</feature>
<comment type="caution">
    <text evidence="2">The sequence shown here is derived from an EMBL/GenBank/DDBJ whole genome shotgun (WGS) entry which is preliminary data.</text>
</comment>
<organism evidence="2 3">
    <name type="scientific">Hohenbuehelia grisea</name>
    <dbReference type="NCBI Taxonomy" id="104357"/>
    <lineage>
        <taxon>Eukaryota</taxon>
        <taxon>Fungi</taxon>
        <taxon>Dikarya</taxon>
        <taxon>Basidiomycota</taxon>
        <taxon>Agaricomycotina</taxon>
        <taxon>Agaricomycetes</taxon>
        <taxon>Agaricomycetidae</taxon>
        <taxon>Agaricales</taxon>
        <taxon>Pleurotineae</taxon>
        <taxon>Pleurotaceae</taxon>
        <taxon>Hohenbuehelia</taxon>
    </lineage>
</organism>
<evidence type="ECO:0000313" key="3">
    <source>
        <dbReference type="Proteomes" id="UP001556367"/>
    </source>
</evidence>
<reference evidence="3" key="1">
    <citation type="submission" date="2024-06" db="EMBL/GenBank/DDBJ databases">
        <title>Multi-omics analyses provide insights into the biosynthesis of the anticancer antibiotic pleurotin in Hohenbuehelia grisea.</title>
        <authorList>
            <person name="Weaver J.A."/>
            <person name="Alberti F."/>
        </authorList>
    </citation>
    <scope>NUCLEOTIDE SEQUENCE [LARGE SCALE GENOMIC DNA]</scope>
    <source>
        <strain evidence="3">T-177</strain>
    </source>
</reference>
<evidence type="ECO:0000256" key="1">
    <source>
        <dbReference type="SAM" id="MobiDB-lite"/>
    </source>
</evidence>
<gene>
    <name evidence="2" type="ORF">HGRIS_005268</name>
</gene>
<name>A0ABR3JEZ5_9AGAR</name>
<protein>
    <submittedName>
        <fullName evidence="2">Uncharacterized protein</fullName>
    </submittedName>
</protein>
<sequence length="237" mass="26099">MLSTPSAYVINPDNTLPIHQLDATSKPTQAGGLSFGLTRLLMSWDDRISSWVYGPPVNFWTPSALFQALGIWSPPLDSEPSPPSLVNNPEVDVEMLDDFYQAPTWYEDYPMDVDPPLNVAIDSSRCRQNVVPRSNGCVPELVDDDSDDESDQEEDEEEEGPSDAPSSATQNQAGTSIDPLVKNDSRLLDLAQLEHLFSQWSLSPEPRWRLEDLVADPSSSAVNAAHSIAVQTFIPVC</sequence>
<evidence type="ECO:0000313" key="2">
    <source>
        <dbReference type="EMBL" id="KAL0954126.1"/>
    </source>
</evidence>